<keyword evidence="2" id="KW-0472">Membrane</keyword>
<keyword evidence="5" id="KW-1185">Reference proteome</keyword>
<name>A0A0M2SRN4_9BACI</name>
<evidence type="ECO:0000259" key="3">
    <source>
        <dbReference type="Pfam" id="PF16976"/>
    </source>
</evidence>
<keyword evidence="2" id="KW-1133">Transmembrane helix</keyword>
<reference evidence="4 5" key="1">
    <citation type="submission" date="2015-04" db="EMBL/GenBank/DDBJ databases">
        <title>Taxonomic description and genome sequence of Bacillus campisalis sp. nov., a novel member of the genus Bacillus isolated from solar saltern.</title>
        <authorList>
            <person name="Mathan Kumar R."/>
            <person name="Kaur G."/>
            <person name="Kumar A."/>
            <person name="Singh N.K."/>
            <person name="Kaur N."/>
            <person name="Kumar N."/>
            <person name="Mayilraj S."/>
        </authorList>
    </citation>
    <scope>NUCLEOTIDE SEQUENCE [LARGE SCALE GENOMIC DNA]</scope>
    <source>
        <strain evidence="4 5">SA2-6</strain>
    </source>
</reference>
<dbReference type="Pfam" id="PF16976">
    <property type="entry name" value="RcpC"/>
    <property type="match status" value="1"/>
</dbReference>
<dbReference type="AlphaFoldDB" id="A0A0M2SRN4"/>
<sequence length="206" mass="22815">MNTKKIWIWSLFMGTMVAIVAYFAVLPKETATTVETPPADLAAASETAEEEEDGPVKREISNPMAEIEKGKRGISIFVDIVPGVSGYVEPESKVDVIAYATSKEKAKDKTGDKDKDKDKMFKSAILVLENIRVLASGKSADNPEEALHYQSVTLEVTPEEGVMLGLASKDKDGFYLMLRNEEDKETGKKGYTETREIIKEDDDKEE</sequence>
<comment type="caution">
    <text evidence="4">The sequence shown here is derived from an EMBL/GenBank/DDBJ whole genome shotgun (WGS) entry which is preliminary data.</text>
</comment>
<dbReference type="EMBL" id="LAYY01000033">
    <property type="protein sequence ID" value="KKK36316.1"/>
    <property type="molecule type" value="Genomic_DNA"/>
</dbReference>
<gene>
    <name evidence="4" type="ORF">WQ57_19700</name>
</gene>
<feature type="compositionally biased region" description="Basic and acidic residues" evidence="1">
    <location>
        <begin position="184"/>
        <end position="198"/>
    </location>
</feature>
<proteinExistence type="predicted"/>
<evidence type="ECO:0000256" key="2">
    <source>
        <dbReference type="SAM" id="Phobius"/>
    </source>
</evidence>
<feature type="region of interest" description="Disordered" evidence="1">
    <location>
        <begin position="184"/>
        <end position="206"/>
    </location>
</feature>
<dbReference type="RefSeq" id="WP_046525483.1">
    <property type="nucleotide sequence ID" value="NZ_LAYY01000033.1"/>
</dbReference>
<accession>A0A0M2SRN4</accession>
<dbReference type="OrthoDB" id="2965306at2"/>
<organism evidence="4 5">
    <name type="scientific">Mesobacillus campisalis</name>
    <dbReference type="NCBI Taxonomy" id="1408103"/>
    <lineage>
        <taxon>Bacteria</taxon>
        <taxon>Bacillati</taxon>
        <taxon>Bacillota</taxon>
        <taxon>Bacilli</taxon>
        <taxon>Bacillales</taxon>
        <taxon>Bacillaceae</taxon>
        <taxon>Mesobacillus</taxon>
    </lineage>
</organism>
<protein>
    <recommendedName>
        <fullName evidence="3">Flp pilus assembly protein RcpC/CpaB domain-containing protein</fullName>
    </recommendedName>
</protein>
<dbReference type="InterPro" id="IPR031571">
    <property type="entry name" value="RcpC_dom"/>
</dbReference>
<evidence type="ECO:0000313" key="5">
    <source>
        <dbReference type="Proteomes" id="UP000034166"/>
    </source>
</evidence>
<dbReference type="Proteomes" id="UP000034166">
    <property type="component" value="Unassembled WGS sequence"/>
</dbReference>
<evidence type="ECO:0000256" key="1">
    <source>
        <dbReference type="SAM" id="MobiDB-lite"/>
    </source>
</evidence>
<feature type="domain" description="Flp pilus assembly protein RcpC/CpaB" evidence="3">
    <location>
        <begin position="65"/>
        <end position="170"/>
    </location>
</feature>
<feature type="transmembrane region" description="Helical" evidence="2">
    <location>
        <begin position="6"/>
        <end position="25"/>
    </location>
</feature>
<keyword evidence="2" id="KW-0812">Transmembrane</keyword>
<evidence type="ECO:0000313" key="4">
    <source>
        <dbReference type="EMBL" id="KKK36316.1"/>
    </source>
</evidence>
<dbReference type="PATRIC" id="fig|1408103.3.peg.4360"/>